<protein>
    <submittedName>
        <fullName evidence="1">Uncharacterized protein</fullName>
    </submittedName>
</protein>
<dbReference type="EMBL" id="JAUJLE010000135">
    <property type="protein sequence ID" value="KAK0977242.1"/>
    <property type="molecule type" value="Genomic_DNA"/>
</dbReference>
<sequence length="207" mass="23666">MTQNWNGWASHDDYHATTDMLESLTVDTKDQLRQLPRTRHLHTGSHNRGSRGYRILILFGSLVLEFMRKRPIFARDARRNTIDVADAVWFAASPQETEQAAPIKFAMSSLQFGSQCRGSRSLQTSLPSFPAKFMRKRPNFVRDANPPGGQPSRHRNTRLVRHRANRGLWWCRCWPTERSAADCGKSVVESRCQKLQVVFVIDRASGA</sequence>
<proteinExistence type="predicted"/>
<dbReference type="AlphaFoldDB" id="A0AAN6KDM0"/>
<organism evidence="1 2">
    <name type="scientific">Friedmanniomyces endolithicus</name>
    <dbReference type="NCBI Taxonomy" id="329885"/>
    <lineage>
        <taxon>Eukaryota</taxon>
        <taxon>Fungi</taxon>
        <taxon>Dikarya</taxon>
        <taxon>Ascomycota</taxon>
        <taxon>Pezizomycotina</taxon>
        <taxon>Dothideomycetes</taxon>
        <taxon>Dothideomycetidae</taxon>
        <taxon>Mycosphaerellales</taxon>
        <taxon>Teratosphaeriaceae</taxon>
        <taxon>Friedmanniomyces</taxon>
    </lineage>
</organism>
<keyword evidence="2" id="KW-1185">Reference proteome</keyword>
<accession>A0AAN6KDM0</accession>
<reference evidence="1" key="1">
    <citation type="submission" date="2023-06" db="EMBL/GenBank/DDBJ databases">
        <title>Black Yeasts Isolated from many extreme environments.</title>
        <authorList>
            <person name="Coleine C."/>
            <person name="Stajich J.E."/>
            <person name="Selbmann L."/>
        </authorList>
    </citation>
    <scope>NUCLEOTIDE SEQUENCE</scope>
    <source>
        <strain evidence="1">CCFEE 5200</strain>
    </source>
</reference>
<dbReference type="Proteomes" id="UP001175353">
    <property type="component" value="Unassembled WGS sequence"/>
</dbReference>
<evidence type="ECO:0000313" key="2">
    <source>
        <dbReference type="Proteomes" id="UP001175353"/>
    </source>
</evidence>
<comment type="caution">
    <text evidence="1">The sequence shown here is derived from an EMBL/GenBank/DDBJ whole genome shotgun (WGS) entry which is preliminary data.</text>
</comment>
<evidence type="ECO:0000313" key="1">
    <source>
        <dbReference type="EMBL" id="KAK0977242.1"/>
    </source>
</evidence>
<gene>
    <name evidence="1" type="ORF">LTR91_013396</name>
</gene>
<name>A0AAN6KDM0_9PEZI</name>